<evidence type="ECO:0000313" key="3">
    <source>
        <dbReference type="Proteomes" id="UP000825935"/>
    </source>
</evidence>
<dbReference type="AlphaFoldDB" id="A0A8T2SDU2"/>
<evidence type="ECO:0000313" key="2">
    <source>
        <dbReference type="EMBL" id="KAH7316210.1"/>
    </source>
</evidence>
<sequence length="84" mass="10022">MPYALRFPFILTLVIMLTMTHSAVDGGHIEDMRRESARPEETVEYKYRKEARFDYWANKKGYEYAKTTNAKEEEYGKKKNNLHN</sequence>
<gene>
    <name evidence="2" type="ORF">KP509_21G082900</name>
</gene>
<organism evidence="2 3">
    <name type="scientific">Ceratopteris richardii</name>
    <name type="common">Triangle waterfern</name>
    <dbReference type="NCBI Taxonomy" id="49495"/>
    <lineage>
        <taxon>Eukaryota</taxon>
        <taxon>Viridiplantae</taxon>
        <taxon>Streptophyta</taxon>
        <taxon>Embryophyta</taxon>
        <taxon>Tracheophyta</taxon>
        <taxon>Polypodiopsida</taxon>
        <taxon>Polypodiidae</taxon>
        <taxon>Polypodiales</taxon>
        <taxon>Pteridineae</taxon>
        <taxon>Pteridaceae</taxon>
        <taxon>Parkerioideae</taxon>
        <taxon>Ceratopteris</taxon>
    </lineage>
</organism>
<evidence type="ECO:0000256" key="1">
    <source>
        <dbReference type="SAM" id="SignalP"/>
    </source>
</evidence>
<dbReference type="EMBL" id="CM035426">
    <property type="protein sequence ID" value="KAH7316210.1"/>
    <property type="molecule type" value="Genomic_DNA"/>
</dbReference>
<keyword evidence="1" id="KW-0732">Signal</keyword>
<accession>A0A8T2SDU2</accession>
<keyword evidence="3" id="KW-1185">Reference proteome</keyword>
<comment type="caution">
    <text evidence="2">The sequence shown here is derived from an EMBL/GenBank/DDBJ whole genome shotgun (WGS) entry which is preliminary data.</text>
</comment>
<reference evidence="2" key="1">
    <citation type="submission" date="2021-08" db="EMBL/GenBank/DDBJ databases">
        <title>WGS assembly of Ceratopteris richardii.</title>
        <authorList>
            <person name="Marchant D.B."/>
            <person name="Chen G."/>
            <person name="Jenkins J."/>
            <person name="Shu S."/>
            <person name="Leebens-Mack J."/>
            <person name="Grimwood J."/>
            <person name="Schmutz J."/>
            <person name="Soltis P."/>
            <person name="Soltis D."/>
            <person name="Chen Z.-H."/>
        </authorList>
    </citation>
    <scope>NUCLEOTIDE SEQUENCE</scope>
    <source>
        <strain evidence="2">Whitten #5841</strain>
        <tissue evidence="2">Leaf</tissue>
    </source>
</reference>
<protein>
    <submittedName>
        <fullName evidence="2">Uncharacterized protein</fullName>
    </submittedName>
</protein>
<feature type="signal peptide" evidence="1">
    <location>
        <begin position="1"/>
        <end position="22"/>
    </location>
</feature>
<dbReference type="Proteomes" id="UP000825935">
    <property type="component" value="Chromosome 21"/>
</dbReference>
<proteinExistence type="predicted"/>
<feature type="chain" id="PRO_5035755567" evidence="1">
    <location>
        <begin position="23"/>
        <end position="84"/>
    </location>
</feature>
<name>A0A8T2SDU2_CERRI</name>